<comment type="similarity">
    <text evidence="4 16">Belongs to the folylpolyglutamate synthase family.</text>
</comment>
<evidence type="ECO:0000256" key="3">
    <source>
        <dbReference type="ARBA" id="ARBA00005150"/>
    </source>
</evidence>
<keyword evidence="11" id="KW-0289">Folate biosynthesis</keyword>
<dbReference type="InterPro" id="IPR018109">
    <property type="entry name" value="Folylpolyglutamate_synth_CS"/>
</dbReference>
<dbReference type="PROSITE" id="PS01012">
    <property type="entry name" value="FOLYLPOLYGLU_SYNT_2"/>
    <property type="match status" value="1"/>
</dbReference>
<dbReference type="AlphaFoldDB" id="A0A4D6XLT6"/>
<dbReference type="UniPathway" id="UPA00077">
    <property type="reaction ID" value="UER00157"/>
</dbReference>
<dbReference type="GO" id="GO:0005524">
    <property type="term" value="F:ATP binding"/>
    <property type="evidence" value="ECO:0007669"/>
    <property type="project" value="UniProtKB-KW"/>
</dbReference>
<reference evidence="19 20" key="2">
    <citation type="submission" date="2019-05" db="EMBL/GenBank/DDBJ databases">
        <title>Genome evolution of the obligate endosymbiont Buchnera aphidicola.</title>
        <authorList>
            <person name="Moran N.A."/>
        </authorList>
    </citation>
    <scope>NUCLEOTIDE SEQUENCE [LARGE SCALE GENOMIC DNA]</scope>
    <source>
        <strain evidence="19 20">Aar</strain>
    </source>
</reference>
<dbReference type="PIRSF" id="PIRSF001563">
    <property type="entry name" value="Folylpolyglu_synth"/>
    <property type="match status" value="1"/>
</dbReference>
<reference evidence="19 20" key="1">
    <citation type="submission" date="2018-12" db="EMBL/GenBank/DDBJ databases">
        <authorList>
            <person name="Chong R.A."/>
        </authorList>
    </citation>
    <scope>NUCLEOTIDE SEQUENCE [LARGE SCALE GENOMIC DNA]</scope>
    <source>
        <strain evidence="19 20">Aar</strain>
    </source>
</reference>
<evidence type="ECO:0000313" key="19">
    <source>
        <dbReference type="EMBL" id="QCI15858.1"/>
    </source>
</evidence>
<evidence type="ECO:0000256" key="2">
    <source>
        <dbReference type="ARBA" id="ARBA00004799"/>
    </source>
</evidence>
<dbReference type="InterPro" id="IPR036565">
    <property type="entry name" value="Mur-like_cat_sf"/>
</dbReference>
<dbReference type="InterPro" id="IPR001645">
    <property type="entry name" value="Folylpolyglutamate_synth"/>
</dbReference>
<organism evidence="19 20">
    <name type="scientific">Buchnera aphidicola</name>
    <name type="common">Artemisaphis artemisicola</name>
    <dbReference type="NCBI Taxonomy" id="1241836"/>
    <lineage>
        <taxon>Bacteria</taxon>
        <taxon>Pseudomonadati</taxon>
        <taxon>Pseudomonadota</taxon>
        <taxon>Gammaproteobacteria</taxon>
        <taxon>Enterobacterales</taxon>
        <taxon>Erwiniaceae</taxon>
        <taxon>Buchnera</taxon>
    </lineage>
</organism>
<keyword evidence="10" id="KW-0460">Magnesium</keyword>
<keyword evidence="7" id="KW-0479">Metal-binding</keyword>
<dbReference type="PANTHER" id="PTHR11136">
    <property type="entry name" value="FOLYLPOLYGLUTAMATE SYNTHASE-RELATED"/>
    <property type="match status" value="1"/>
</dbReference>
<keyword evidence="8 16" id="KW-0547">Nucleotide-binding</keyword>
<dbReference type="GO" id="GO:0008841">
    <property type="term" value="F:dihydrofolate synthase activity"/>
    <property type="evidence" value="ECO:0007669"/>
    <property type="project" value="UniProtKB-EC"/>
</dbReference>
<dbReference type="PROSITE" id="PS01011">
    <property type="entry name" value="FOLYLPOLYGLU_SYNT_1"/>
    <property type="match status" value="1"/>
</dbReference>
<dbReference type="Pfam" id="PF02875">
    <property type="entry name" value="Mur_ligase_C"/>
    <property type="match status" value="1"/>
</dbReference>
<dbReference type="SUPFAM" id="SSF53623">
    <property type="entry name" value="MurD-like peptide ligases, catalytic domain"/>
    <property type="match status" value="1"/>
</dbReference>
<comment type="pathway">
    <text evidence="3">Cofactor biosynthesis; tetrahydrofolylpolyglutamate biosynthesis.</text>
</comment>
<proteinExistence type="inferred from homology"/>
<dbReference type="InterPro" id="IPR036615">
    <property type="entry name" value="Mur_ligase_C_dom_sf"/>
</dbReference>
<dbReference type="InterPro" id="IPR004101">
    <property type="entry name" value="Mur_ligase_C"/>
</dbReference>
<evidence type="ECO:0000256" key="15">
    <source>
        <dbReference type="ARBA" id="ARBA00049161"/>
    </source>
</evidence>
<comment type="catalytic activity">
    <reaction evidence="12">
        <text>(6S)-5,6,7,8-tetrahydrofolyl-(gamma-L-Glu)(n) + L-glutamate + ATP = (6S)-5,6,7,8-tetrahydrofolyl-(gamma-L-Glu)(n+1) + ADP + phosphate + H(+)</text>
        <dbReference type="Rhea" id="RHEA:10580"/>
        <dbReference type="Rhea" id="RHEA-COMP:14738"/>
        <dbReference type="Rhea" id="RHEA-COMP:14740"/>
        <dbReference type="ChEBI" id="CHEBI:15378"/>
        <dbReference type="ChEBI" id="CHEBI:29985"/>
        <dbReference type="ChEBI" id="CHEBI:30616"/>
        <dbReference type="ChEBI" id="CHEBI:43474"/>
        <dbReference type="ChEBI" id="CHEBI:141005"/>
        <dbReference type="ChEBI" id="CHEBI:456216"/>
        <dbReference type="EC" id="6.3.2.17"/>
    </reaction>
</comment>
<evidence type="ECO:0000256" key="4">
    <source>
        <dbReference type="ARBA" id="ARBA00008276"/>
    </source>
</evidence>
<dbReference type="GO" id="GO:0005737">
    <property type="term" value="C:cytoplasm"/>
    <property type="evidence" value="ECO:0007669"/>
    <property type="project" value="TreeGrafter"/>
</dbReference>
<evidence type="ECO:0000256" key="12">
    <source>
        <dbReference type="ARBA" id="ARBA00047493"/>
    </source>
</evidence>
<dbReference type="NCBIfam" id="NF008101">
    <property type="entry name" value="PRK10846.1"/>
    <property type="match status" value="1"/>
</dbReference>
<dbReference type="EMBL" id="CP034900">
    <property type="protein sequence ID" value="QCI15858.1"/>
    <property type="molecule type" value="Genomic_DNA"/>
</dbReference>
<feature type="domain" description="Mur ligase central" evidence="18">
    <location>
        <begin position="48"/>
        <end position="212"/>
    </location>
</feature>
<comment type="catalytic activity">
    <reaction evidence="13">
        <text>10-formyltetrahydrofolyl-(gamma-L-Glu)(n) + L-glutamate + ATP = 10-formyltetrahydrofolyl-(gamma-L-Glu)(n+1) + ADP + phosphate + H(+)</text>
        <dbReference type="Rhea" id="RHEA:51904"/>
        <dbReference type="Rhea" id="RHEA-COMP:13088"/>
        <dbReference type="Rhea" id="RHEA-COMP:14300"/>
        <dbReference type="ChEBI" id="CHEBI:15378"/>
        <dbReference type="ChEBI" id="CHEBI:29985"/>
        <dbReference type="ChEBI" id="CHEBI:30616"/>
        <dbReference type="ChEBI" id="CHEBI:43474"/>
        <dbReference type="ChEBI" id="CHEBI:134413"/>
        <dbReference type="ChEBI" id="CHEBI:456216"/>
        <dbReference type="EC" id="6.3.2.17"/>
    </reaction>
</comment>
<evidence type="ECO:0000256" key="6">
    <source>
        <dbReference type="ARBA" id="ARBA00022598"/>
    </source>
</evidence>
<evidence type="ECO:0000256" key="14">
    <source>
        <dbReference type="ARBA" id="ARBA00049035"/>
    </source>
</evidence>
<keyword evidence="6 16" id="KW-0436">Ligase</keyword>
<keyword evidence="9 16" id="KW-0067">ATP-binding</keyword>
<sequence>MTNKNFSLSMWLKYLENLDKKTIFNLFELKSIAKILDLLCLKSFIFTVGGTNGKGTTCAMLETLLLNSGYTVGLYTSPHLINYVERVRINGCVLDENDHIDAFKNIEQARNSTLLTYFEFITLSALMLFKKHSLDVIILEVGLGGRLDATNVIDANLSIITNISLEHTCILGKDRESIAREKSGIFRKNRIAVIGDIDIPNSIIKIAQKKKTILKIINIDWFWKEKKSSWNFIHSNIQLYNLPKTYIPLSNTATALAALYYSGLKINEEIIRKYIVSVKVLGRFQIISTNPYIIIDVAHNPSAALFLSKQINNINNIHIRGKIYAILGVLRDKDILGIINYLKNKINYWYITPLQTSRTVTKKQLKSICSKISNISIVNNLQEGYKKALILAKKEDAILIFGSFFIVSEFFSLTMNKIL</sequence>
<evidence type="ECO:0000256" key="10">
    <source>
        <dbReference type="ARBA" id="ARBA00022842"/>
    </source>
</evidence>
<evidence type="ECO:0000259" key="18">
    <source>
        <dbReference type="Pfam" id="PF08245"/>
    </source>
</evidence>
<accession>A0A4D6XLT6</accession>
<comment type="function">
    <text evidence="1 16">Functions in two distinct reactions of the de novo folate biosynthetic pathway. Catalyzes the addition of a glutamate residue to dihydropteroate (7,8-dihydropteroate or H2Pte) to form dihydrofolate (7,8-dihydrofolate monoglutamate or H2Pte-Glu). Also catalyzes successive additions of L-glutamate to tetrahydrofolate or 10-formyltetrahydrofolate or 5,10-methylenetetrahydrofolate, leading to folylpolyglutamate derivatives.</text>
</comment>
<evidence type="ECO:0000256" key="9">
    <source>
        <dbReference type="ARBA" id="ARBA00022840"/>
    </source>
</evidence>
<dbReference type="PANTHER" id="PTHR11136:SF0">
    <property type="entry name" value="DIHYDROFOLATE SYNTHETASE-RELATED"/>
    <property type="match status" value="1"/>
</dbReference>
<dbReference type="OrthoDB" id="9809356at2"/>
<evidence type="ECO:0000256" key="8">
    <source>
        <dbReference type="ARBA" id="ARBA00022741"/>
    </source>
</evidence>
<comment type="catalytic activity">
    <reaction evidence="15">
        <text>7,8-dihydropteroate + L-glutamate + ATP = 7,8-dihydrofolate + ADP + phosphate + H(+)</text>
        <dbReference type="Rhea" id="RHEA:23584"/>
        <dbReference type="ChEBI" id="CHEBI:15378"/>
        <dbReference type="ChEBI" id="CHEBI:17839"/>
        <dbReference type="ChEBI" id="CHEBI:29985"/>
        <dbReference type="ChEBI" id="CHEBI:30616"/>
        <dbReference type="ChEBI" id="CHEBI:43474"/>
        <dbReference type="ChEBI" id="CHEBI:57451"/>
        <dbReference type="ChEBI" id="CHEBI:456216"/>
        <dbReference type="EC" id="6.3.2.12"/>
    </reaction>
</comment>
<feature type="domain" description="Mur ligase C-terminal" evidence="17">
    <location>
        <begin position="282"/>
        <end position="404"/>
    </location>
</feature>
<protein>
    <recommendedName>
        <fullName evidence="5 16">Dihydrofolate synthase/folylpolyglutamate synthase</fullName>
    </recommendedName>
</protein>
<evidence type="ECO:0000256" key="13">
    <source>
        <dbReference type="ARBA" id="ARBA00047808"/>
    </source>
</evidence>
<evidence type="ECO:0000256" key="5">
    <source>
        <dbReference type="ARBA" id="ARBA00019357"/>
    </source>
</evidence>
<dbReference type="NCBIfam" id="TIGR01499">
    <property type="entry name" value="folC"/>
    <property type="match status" value="1"/>
</dbReference>
<dbReference type="Pfam" id="PF08245">
    <property type="entry name" value="Mur_ligase_M"/>
    <property type="match status" value="1"/>
</dbReference>
<comment type="pathway">
    <text evidence="2">Cofactor biosynthesis; tetrahydrofolate biosynthesis; 7,8-dihydrofolate from 2-amino-4-hydroxy-6-hydroxymethyl-7,8-dihydropteridine diphosphate and 4-aminobenzoate: step 2/2.</text>
</comment>
<dbReference type="Proteomes" id="UP000298654">
    <property type="component" value="Chromosome"/>
</dbReference>
<evidence type="ECO:0000256" key="1">
    <source>
        <dbReference type="ARBA" id="ARBA00002714"/>
    </source>
</evidence>
<evidence type="ECO:0000256" key="16">
    <source>
        <dbReference type="PIRNR" id="PIRNR001563"/>
    </source>
</evidence>
<dbReference type="GO" id="GO:0046656">
    <property type="term" value="P:folic acid biosynthetic process"/>
    <property type="evidence" value="ECO:0007669"/>
    <property type="project" value="UniProtKB-KW"/>
</dbReference>
<evidence type="ECO:0000313" key="20">
    <source>
        <dbReference type="Proteomes" id="UP000298654"/>
    </source>
</evidence>
<comment type="catalytic activity">
    <reaction evidence="14">
        <text>(6R)-5,10-methylenetetrahydrofolyl-(gamma-L-Glu)(n) + L-glutamate + ATP = (6R)-5,10-methylenetetrahydrofolyl-(gamma-L-Glu)(n+1) + ADP + phosphate + H(+)</text>
        <dbReference type="Rhea" id="RHEA:51912"/>
        <dbReference type="Rhea" id="RHEA-COMP:13257"/>
        <dbReference type="Rhea" id="RHEA-COMP:13258"/>
        <dbReference type="ChEBI" id="CHEBI:15378"/>
        <dbReference type="ChEBI" id="CHEBI:29985"/>
        <dbReference type="ChEBI" id="CHEBI:30616"/>
        <dbReference type="ChEBI" id="CHEBI:43474"/>
        <dbReference type="ChEBI" id="CHEBI:136572"/>
        <dbReference type="ChEBI" id="CHEBI:456216"/>
        <dbReference type="EC" id="6.3.2.17"/>
    </reaction>
</comment>
<dbReference type="GO" id="GO:0004326">
    <property type="term" value="F:tetrahydrofolylpolyglutamate synthase activity"/>
    <property type="evidence" value="ECO:0007669"/>
    <property type="project" value="UniProtKB-EC"/>
</dbReference>
<dbReference type="SUPFAM" id="SSF53244">
    <property type="entry name" value="MurD-like peptide ligases, peptide-binding domain"/>
    <property type="match status" value="1"/>
</dbReference>
<dbReference type="Gene3D" id="3.90.190.20">
    <property type="entry name" value="Mur ligase, C-terminal domain"/>
    <property type="match status" value="1"/>
</dbReference>
<dbReference type="GO" id="GO:0046872">
    <property type="term" value="F:metal ion binding"/>
    <property type="evidence" value="ECO:0007669"/>
    <property type="project" value="UniProtKB-KW"/>
</dbReference>
<evidence type="ECO:0000259" key="17">
    <source>
        <dbReference type="Pfam" id="PF02875"/>
    </source>
</evidence>
<evidence type="ECO:0000256" key="7">
    <source>
        <dbReference type="ARBA" id="ARBA00022723"/>
    </source>
</evidence>
<dbReference type="RefSeq" id="WP_158364180.1">
    <property type="nucleotide sequence ID" value="NZ_CP034900.1"/>
</dbReference>
<dbReference type="Gene3D" id="3.40.1190.10">
    <property type="entry name" value="Mur-like, catalytic domain"/>
    <property type="match status" value="1"/>
</dbReference>
<evidence type="ECO:0000256" key="11">
    <source>
        <dbReference type="ARBA" id="ARBA00022909"/>
    </source>
</evidence>
<dbReference type="GO" id="GO:0046654">
    <property type="term" value="P:tetrahydrofolate biosynthetic process"/>
    <property type="evidence" value="ECO:0007669"/>
    <property type="project" value="UniProtKB-UniPathway"/>
</dbReference>
<gene>
    <name evidence="19" type="ORF">D9V59_00820</name>
</gene>
<name>A0A4D6XLT6_9GAMM</name>
<dbReference type="InterPro" id="IPR013221">
    <property type="entry name" value="Mur_ligase_cen"/>
</dbReference>